<feature type="compositionally biased region" description="Gly residues" evidence="1">
    <location>
        <begin position="56"/>
        <end position="144"/>
    </location>
</feature>
<feature type="compositionally biased region" description="Low complexity" evidence="1">
    <location>
        <begin position="250"/>
        <end position="263"/>
    </location>
</feature>
<evidence type="ECO:0000256" key="2">
    <source>
        <dbReference type="SAM" id="Phobius"/>
    </source>
</evidence>
<feature type="region of interest" description="Disordered" evidence="1">
    <location>
        <begin position="246"/>
        <end position="283"/>
    </location>
</feature>
<keyword evidence="3" id="KW-0732">Signal</keyword>
<feature type="region of interest" description="Disordered" evidence="1">
    <location>
        <begin position="46"/>
        <end position="177"/>
    </location>
</feature>
<evidence type="ECO:0000256" key="3">
    <source>
        <dbReference type="SAM" id="SignalP"/>
    </source>
</evidence>
<gene>
    <name evidence="4" type="ORF">POCULU_LOCUS5246</name>
</gene>
<evidence type="ECO:0000313" key="5">
    <source>
        <dbReference type="Proteomes" id="UP000789572"/>
    </source>
</evidence>
<feature type="compositionally biased region" description="Gly residues" evidence="1">
    <location>
        <begin position="160"/>
        <end position="174"/>
    </location>
</feature>
<sequence>MFIAIAMAIANLVILWKNRGNFNDMCVEKVHELNGTAYNPGTHWFTGPFKRQLGPPGAGSGTGTGTGGGNTPGTGGGNTPGTGGGNTPGSGGGNTPGSGGGNTPGTGGGNTPGSGGGNTPGSGGGTRPGSGGGTTPGSGTGSGTTSGTTPGPTPGPTPGSGPGTGNGTTSGDGGLQTVTEDDIRHTCEHAILGFLIFATALELVMLLWTFYFASMISRYAEQLTNQLKTYPHHRLKGEIASSKRAIPAVSSTISRSSTSSEASNDNDETRNPRSIVIGKQAER</sequence>
<reference evidence="4" key="1">
    <citation type="submission" date="2021-06" db="EMBL/GenBank/DDBJ databases">
        <authorList>
            <person name="Kallberg Y."/>
            <person name="Tangrot J."/>
            <person name="Rosling A."/>
        </authorList>
    </citation>
    <scope>NUCLEOTIDE SEQUENCE</scope>
    <source>
        <strain evidence="4">IA702</strain>
    </source>
</reference>
<keyword evidence="2" id="KW-0472">Membrane</keyword>
<protein>
    <submittedName>
        <fullName evidence="4">11029_t:CDS:1</fullName>
    </submittedName>
</protein>
<feature type="chain" id="PRO_5040268486" evidence="3">
    <location>
        <begin position="21"/>
        <end position="283"/>
    </location>
</feature>
<feature type="transmembrane region" description="Helical" evidence="2">
    <location>
        <begin position="190"/>
        <end position="213"/>
    </location>
</feature>
<comment type="caution">
    <text evidence="4">The sequence shown here is derived from an EMBL/GenBank/DDBJ whole genome shotgun (WGS) entry which is preliminary data.</text>
</comment>
<dbReference type="Proteomes" id="UP000789572">
    <property type="component" value="Unassembled WGS sequence"/>
</dbReference>
<dbReference type="EMBL" id="CAJVPJ010000774">
    <property type="protein sequence ID" value="CAG8555599.1"/>
    <property type="molecule type" value="Genomic_DNA"/>
</dbReference>
<evidence type="ECO:0000313" key="4">
    <source>
        <dbReference type="EMBL" id="CAG8555599.1"/>
    </source>
</evidence>
<keyword evidence="5" id="KW-1185">Reference proteome</keyword>
<dbReference type="OrthoDB" id="10509339at2759"/>
<proteinExistence type="predicted"/>
<organism evidence="4 5">
    <name type="scientific">Paraglomus occultum</name>
    <dbReference type="NCBI Taxonomy" id="144539"/>
    <lineage>
        <taxon>Eukaryota</taxon>
        <taxon>Fungi</taxon>
        <taxon>Fungi incertae sedis</taxon>
        <taxon>Mucoromycota</taxon>
        <taxon>Glomeromycotina</taxon>
        <taxon>Glomeromycetes</taxon>
        <taxon>Paraglomerales</taxon>
        <taxon>Paraglomeraceae</taxon>
        <taxon>Paraglomus</taxon>
    </lineage>
</organism>
<evidence type="ECO:0000256" key="1">
    <source>
        <dbReference type="SAM" id="MobiDB-lite"/>
    </source>
</evidence>
<keyword evidence="2" id="KW-1133">Transmembrane helix</keyword>
<feature type="signal peptide" evidence="3">
    <location>
        <begin position="1"/>
        <end position="20"/>
    </location>
</feature>
<dbReference type="AlphaFoldDB" id="A0A9N9B4X9"/>
<name>A0A9N9B4X9_9GLOM</name>
<accession>A0A9N9B4X9</accession>
<keyword evidence="2" id="KW-0812">Transmembrane</keyword>